<dbReference type="Gene3D" id="3.50.50.60">
    <property type="entry name" value="FAD/NAD(P)-binding domain"/>
    <property type="match status" value="1"/>
</dbReference>
<organism evidence="4">
    <name type="scientific">hydrothermal vent metagenome</name>
    <dbReference type="NCBI Taxonomy" id="652676"/>
    <lineage>
        <taxon>unclassified sequences</taxon>
        <taxon>metagenomes</taxon>
        <taxon>ecological metagenomes</taxon>
    </lineage>
</organism>
<feature type="domain" description="Fumarate reductase/succinate dehydrogenase flavoprotein-like C-terminal" evidence="3">
    <location>
        <begin position="74"/>
        <end position="166"/>
    </location>
</feature>
<dbReference type="AlphaFoldDB" id="A0A3B0ZMY3"/>
<dbReference type="InterPro" id="IPR037099">
    <property type="entry name" value="Fum_R/Succ_DH_flav-like_C_sf"/>
</dbReference>
<evidence type="ECO:0000313" key="4">
    <source>
        <dbReference type="EMBL" id="VAW94925.1"/>
    </source>
</evidence>
<proteinExistence type="predicted"/>
<dbReference type="GO" id="GO:0034628">
    <property type="term" value="P:'de novo' NAD+ biosynthetic process from L-aspartate"/>
    <property type="evidence" value="ECO:0007669"/>
    <property type="project" value="TreeGrafter"/>
</dbReference>
<dbReference type="EMBL" id="UOFV01000038">
    <property type="protein sequence ID" value="VAW94925.1"/>
    <property type="molecule type" value="Genomic_DNA"/>
</dbReference>
<keyword evidence="2" id="KW-0274">FAD</keyword>
<dbReference type="Gene3D" id="1.20.58.100">
    <property type="entry name" value="Fumarate reductase/succinate dehydrogenase flavoprotein-like, C-terminal domain"/>
    <property type="match status" value="1"/>
</dbReference>
<dbReference type="PANTHER" id="PTHR42716:SF2">
    <property type="entry name" value="L-ASPARTATE OXIDASE, CHLOROPLASTIC"/>
    <property type="match status" value="1"/>
</dbReference>
<evidence type="ECO:0000256" key="1">
    <source>
        <dbReference type="ARBA" id="ARBA00001974"/>
    </source>
</evidence>
<comment type="cofactor">
    <cofactor evidence="1">
        <name>FAD</name>
        <dbReference type="ChEBI" id="CHEBI:57692"/>
    </cofactor>
</comment>
<reference evidence="4" key="1">
    <citation type="submission" date="2018-06" db="EMBL/GenBank/DDBJ databases">
        <authorList>
            <person name="Zhirakovskaya E."/>
        </authorList>
    </citation>
    <scope>NUCLEOTIDE SEQUENCE</scope>
</reference>
<dbReference type="FunFam" id="1.20.58.100:FF:000002">
    <property type="entry name" value="L-aspartate oxidase"/>
    <property type="match status" value="1"/>
</dbReference>
<name>A0A3B0ZMY3_9ZZZZ</name>
<keyword evidence="4" id="KW-0560">Oxidoreductase</keyword>
<sequence length="188" mass="21539">FDAYAVGETAFTGLHGANRLASNSLLECLVFGESAAKDINLTAKDRQLTEHIPDWDESRVTDSDEEVVVSHNWDELRRFMWDYVGIVRTDKRLQRALRRTDLLVREIEEYYSHFCISGDLIELRNLVQAATLIIRSAMLRQESRGLHYTLDYPETDNTRAPENTILIPPNFTSQAKPSRLLLPQSNTS</sequence>
<feature type="non-terminal residue" evidence="4">
    <location>
        <position position="1"/>
    </location>
</feature>
<keyword evidence="2" id="KW-0285">Flavoprotein</keyword>
<dbReference type="SUPFAM" id="SSF46977">
    <property type="entry name" value="Succinate dehydrogenase/fumarate reductase flavoprotein C-terminal domain"/>
    <property type="match status" value="1"/>
</dbReference>
<accession>A0A3B0ZMY3</accession>
<dbReference type="InterPro" id="IPR005288">
    <property type="entry name" value="NadB"/>
</dbReference>
<dbReference type="InterPro" id="IPR036188">
    <property type="entry name" value="FAD/NAD-bd_sf"/>
</dbReference>
<dbReference type="InterPro" id="IPR015939">
    <property type="entry name" value="Fum_Rdtase/Succ_DH_flav-like_C"/>
</dbReference>
<evidence type="ECO:0000259" key="3">
    <source>
        <dbReference type="Pfam" id="PF02910"/>
    </source>
</evidence>
<dbReference type="Pfam" id="PF02910">
    <property type="entry name" value="Succ_DH_flav_C"/>
    <property type="match status" value="1"/>
</dbReference>
<gene>
    <name evidence="4" type="ORF">MNBD_GAMMA19-892</name>
</gene>
<dbReference type="GO" id="GO:0008734">
    <property type="term" value="F:L-aspartate oxidase activity"/>
    <property type="evidence" value="ECO:0007669"/>
    <property type="project" value="UniProtKB-EC"/>
</dbReference>
<dbReference type="EC" id="1.4.3.16" evidence="4"/>
<dbReference type="PANTHER" id="PTHR42716">
    <property type="entry name" value="L-ASPARTATE OXIDASE"/>
    <property type="match status" value="1"/>
</dbReference>
<protein>
    <submittedName>
        <fullName evidence="4">L-aspartate oxidase</fullName>
        <ecNumber evidence="4">1.4.3.16</ecNumber>
    </submittedName>
</protein>
<evidence type="ECO:0000256" key="2">
    <source>
        <dbReference type="ARBA" id="ARBA00022827"/>
    </source>
</evidence>